<dbReference type="Proteomes" id="UP000195402">
    <property type="component" value="Unassembled WGS sequence"/>
</dbReference>
<proteinExistence type="predicted"/>
<dbReference type="OrthoDB" id="694638at2759"/>
<reference evidence="1 2" key="1">
    <citation type="journal article" date="2017" name="Mol. Plant">
        <title>The Genome of Medicinal Plant Macleaya cordata Provides New Insights into Benzylisoquinoline Alkaloids Metabolism.</title>
        <authorList>
            <person name="Liu X."/>
            <person name="Liu Y."/>
            <person name="Huang P."/>
            <person name="Ma Y."/>
            <person name="Qing Z."/>
            <person name="Tang Q."/>
            <person name="Cao H."/>
            <person name="Cheng P."/>
            <person name="Zheng Y."/>
            <person name="Yuan Z."/>
            <person name="Zhou Y."/>
            <person name="Liu J."/>
            <person name="Tang Z."/>
            <person name="Zhuo Y."/>
            <person name="Zhang Y."/>
            <person name="Yu L."/>
            <person name="Huang J."/>
            <person name="Yang P."/>
            <person name="Peng Q."/>
            <person name="Zhang J."/>
            <person name="Jiang W."/>
            <person name="Zhang Z."/>
            <person name="Lin K."/>
            <person name="Ro D.K."/>
            <person name="Chen X."/>
            <person name="Xiong X."/>
            <person name="Shang Y."/>
            <person name="Huang S."/>
            <person name="Zeng J."/>
        </authorList>
    </citation>
    <scope>NUCLEOTIDE SEQUENCE [LARGE SCALE GENOMIC DNA]</scope>
    <source>
        <strain evidence="2">cv. BLH2017</strain>
        <tissue evidence="1">Root</tissue>
    </source>
</reference>
<dbReference type="FunCoup" id="A0A200QJR2">
    <property type="interactions" value="182"/>
</dbReference>
<dbReference type="EMBL" id="MVGT01001852">
    <property type="protein sequence ID" value="OVA10684.1"/>
    <property type="molecule type" value="Genomic_DNA"/>
</dbReference>
<name>A0A200QJR2_MACCD</name>
<dbReference type="AlphaFoldDB" id="A0A200QJR2"/>
<dbReference type="InterPro" id="IPR016972">
    <property type="entry name" value="UCP031279"/>
</dbReference>
<comment type="caution">
    <text evidence="1">The sequence shown here is derived from an EMBL/GenBank/DDBJ whole genome shotgun (WGS) entry which is preliminary data.</text>
</comment>
<dbReference type="PANTHER" id="PTHR33526:SF4">
    <property type="entry name" value="OS07G0123800 PROTEIN"/>
    <property type="match status" value="1"/>
</dbReference>
<dbReference type="STRING" id="56857.A0A200QJR2"/>
<gene>
    <name evidence="1" type="ORF">BVC80_53g15</name>
</gene>
<protein>
    <submittedName>
        <fullName evidence="1">Uncharacterized protein</fullName>
    </submittedName>
</protein>
<dbReference type="PANTHER" id="PTHR33526">
    <property type="entry name" value="OS07G0123800 PROTEIN"/>
    <property type="match status" value="1"/>
</dbReference>
<evidence type="ECO:0000313" key="2">
    <source>
        <dbReference type="Proteomes" id="UP000195402"/>
    </source>
</evidence>
<evidence type="ECO:0000313" key="1">
    <source>
        <dbReference type="EMBL" id="OVA10684.1"/>
    </source>
</evidence>
<keyword evidence="2" id="KW-1185">Reference proteome</keyword>
<organism evidence="1 2">
    <name type="scientific">Macleaya cordata</name>
    <name type="common">Five-seeded plume-poppy</name>
    <name type="synonym">Bocconia cordata</name>
    <dbReference type="NCBI Taxonomy" id="56857"/>
    <lineage>
        <taxon>Eukaryota</taxon>
        <taxon>Viridiplantae</taxon>
        <taxon>Streptophyta</taxon>
        <taxon>Embryophyta</taxon>
        <taxon>Tracheophyta</taxon>
        <taxon>Spermatophyta</taxon>
        <taxon>Magnoliopsida</taxon>
        <taxon>Ranunculales</taxon>
        <taxon>Papaveraceae</taxon>
        <taxon>Papaveroideae</taxon>
        <taxon>Macleaya</taxon>
    </lineage>
</organism>
<dbReference type="PIRSF" id="PIRSF031279">
    <property type="entry name" value="UCP031279"/>
    <property type="match status" value="1"/>
</dbReference>
<dbReference type="OMA" id="KSMTECS"/>
<dbReference type="InParanoid" id="A0A200QJR2"/>
<accession>A0A200QJR2</accession>
<sequence>MGRKVSNESMLTKCIKSPYRILLKARDIYVRSMTDCAGTSAFGGTTMMGYPAPCALPKSYSSSSSRMSDINDEDFKELIRAASQRGLKTKINIAEIQPTKSMKSLNNNPPLPRSFTVGIGRIDEDKALDFDDNIKVKTDSFYPRSRSYAVSSKRSTGY</sequence>